<keyword evidence="4" id="KW-1185">Reference proteome</keyword>
<keyword evidence="1" id="KW-0472">Membrane</keyword>
<feature type="transmembrane region" description="Helical" evidence="1">
    <location>
        <begin position="85"/>
        <end position="102"/>
    </location>
</feature>
<keyword evidence="1" id="KW-0812">Transmembrane</keyword>
<dbReference type="EMBL" id="JABBGH010000001">
    <property type="protein sequence ID" value="NML65351.1"/>
    <property type="molecule type" value="Genomic_DNA"/>
</dbReference>
<keyword evidence="1" id="KW-1133">Transmembrane helix</keyword>
<evidence type="ECO:0000313" key="3">
    <source>
        <dbReference type="EMBL" id="NML65351.1"/>
    </source>
</evidence>
<dbReference type="InterPro" id="IPR019251">
    <property type="entry name" value="DUF2231_TM"/>
</dbReference>
<name>A0A7Y0ADG0_9BACT</name>
<comment type="caution">
    <text evidence="3">The sequence shown here is derived from an EMBL/GenBank/DDBJ whole genome shotgun (WGS) entry which is preliminary data.</text>
</comment>
<protein>
    <recommendedName>
        <fullName evidence="2">DUF2231 domain-containing protein</fullName>
    </recommendedName>
</protein>
<sequence>MNQAHWHLLLNHAPIFGALAGVLLLLAGLLGRREALLAAGLWALVLATAVGLPALLTGSGAAQVVKDMPRVSEALIHNHAQAARLGYYVLVGAATLALLCVLMLRQQAPRARQLAWLTLVVAALAYGLLARSANLGGQIHHPEIREGFGTPDEL</sequence>
<accession>A0A7Y0ADG0</accession>
<feature type="domain" description="DUF2231" evidence="2">
    <location>
        <begin position="7"/>
        <end position="139"/>
    </location>
</feature>
<dbReference type="Pfam" id="PF09990">
    <property type="entry name" value="DUF2231"/>
    <property type="match status" value="1"/>
</dbReference>
<evidence type="ECO:0000313" key="4">
    <source>
        <dbReference type="Proteomes" id="UP000559626"/>
    </source>
</evidence>
<organism evidence="3 4">
    <name type="scientific">Hymenobacter polaris</name>
    <dbReference type="NCBI Taxonomy" id="2682546"/>
    <lineage>
        <taxon>Bacteria</taxon>
        <taxon>Pseudomonadati</taxon>
        <taxon>Bacteroidota</taxon>
        <taxon>Cytophagia</taxon>
        <taxon>Cytophagales</taxon>
        <taxon>Hymenobacteraceae</taxon>
        <taxon>Hymenobacter</taxon>
    </lineage>
</organism>
<feature type="transmembrane region" description="Helical" evidence="1">
    <location>
        <begin position="42"/>
        <end position="65"/>
    </location>
</feature>
<feature type="transmembrane region" description="Helical" evidence="1">
    <location>
        <begin position="12"/>
        <end position="30"/>
    </location>
</feature>
<gene>
    <name evidence="3" type="ORF">HHL22_09060</name>
</gene>
<proteinExistence type="predicted"/>
<evidence type="ECO:0000259" key="2">
    <source>
        <dbReference type="Pfam" id="PF09990"/>
    </source>
</evidence>
<dbReference type="Proteomes" id="UP000559626">
    <property type="component" value="Unassembled WGS sequence"/>
</dbReference>
<feature type="transmembrane region" description="Helical" evidence="1">
    <location>
        <begin position="114"/>
        <end position="133"/>
    </location>
</feature>
<evidence type="ECO:0000256" key="1">
    <source>
        <dbReference type="SAM" id="Phobius"/>
    </source>
</evidence>
<dbReference type="AlphaFoldDB" id="A0A7Y0ADG0"/>
<dbReference type="RefSeq" id="WP_169530590.1">
    <property type="nucleotide sequence ID" value="NZ_JABBGH010000001.1"/>
</dbReference>
<reference evidence="3 4" key="1">
    <citation type="submission" date="2020-04" db="EMBL/GenBank/DDBJ databases">
        <title>Hymenobacter polaris sp. nov., isolated from Arctic soil.</title>
        <authorList>
            <person name="Dahal R.H."/>
        </authorList>
    </citation>
    <scope>NUCLEOTIDE SEQUENCE [LARGE SCALE GENOMIC DNA]</scope>
    <source>
        <strain evidence="3 4">RP-2-7</strain>
    </source>
</reference>